<keyword evidence="3" id="KW-1185">Reference proteome</keyword>
<sequence>MPAYARHVTAPMGRVGLNGLVRSIARTLSHWAARRRTRLALADLDETLLRDIGIDPLTRDREIRRPFWQ</sequence>
<comment type="caution">
    <text evidence="2">The sequence shown here is derived from an EMBL/GenBank/DDBJ whole genome shotgun (WGS) entry which is preliminary data.</text>
</comment>
<dbReference type="AlphaFoldDB" id="A0A2S5JJI7"/>
<name>A0A2S5JJI7_9RHOB</name>
<accession>A0A2S5JJI7</accession>
<dbReference type="Proteomes" id="UP000239736">
    <property type="component" value="Unassembled WGS sequence"/>
</dbReference>
<dbReference type="Pfam" id="PF06568">
    <property type="entry name" value="YjiS-like"/>
    <property type="match status" value="1"/>
</dbReference>
<feature type="domain" description="YjiS-like" evidence="1">
    <location>
        <begin position="24"/>
        <end position="55"/>
    </location>
</feature>
<protein>
    <submittedName>
        <fullName evidence="2">Uncharacterized protein YjiS (DUF1127 family)</fullName>
    </submittedName>
</protein>
<evidence type="ECO:0000259" key="1">
    <source>
        <dbReference type="Pfam" id="PF06568"/>
    </source>
</evidence>
<evidence type="ECO:0000313" key="3">
    <source>
        <dbReference type="Proteomes" id="UP000239736"/>
    </source>
</evidence>
<reference evidence="2 3" key="1">
    <citation type="submission" date="2018-01" db="EMBL/GenBank/DDBJ databases">
        <title>Genomic Encyclopedia of Archaeal and Bacterial Type Strains, Phase II (KMG-II): from individual species to whole genera.</title>
        <authorList>
            <person name="Goeker M."/>
        </authorList>
    </citation>
    <scope>NUCLEOTIDE SEQUENCE [LARGE SCALE GENOMIC DNA]</scope>
    <source>
        <strain evidence="2 3">DSM 12048</strain>
    </source>
</reference>
<dbReference type="InterPro" id="IPR009506">
    <property type="entry name" value="YjiS-like"/>
</dbReference>
<evidence type="ECO:0000313" key="2">
    <source>
        <dbReference type="EMBL" id="PPB81639.1"/>
    </source>
</evidence>
<proteinExistence type="predicted"/>
<organism evidence="2 3">
    <name type="scientific">Albidovulum inexpectatum</name>
    <dbReference type="NCBI Taxonomy" id="196587"/>
    <lineage>
        <taxon>Bacteria</taxon>
        <taxon>Pseudomonadati</taxon>
        <taxon>Pseudomonadota</taxon>
        <taxon>Alphaproteobacteria</taxon>
        <taxon>Rhodobacterales</taxon>
        <taxon>Paracoccaceae</taxon>
        <taxon>Albidovulum</taxon>
    </lineage>
</organism>
<gene>
    <name evidence="2" type="ORF">LV82_00849</name>
</gene>
<dbReference type="EMBL" id="PRDS01000002">
    <property type="protein sequence ID" value="PPB81639.1"/>
    <property type="molecule type" value="Genomic_DNA"/>
</dbReference>